<sequence length="107" mass="11932">MNPARVRREAVRTLTDLPNVGPAVAGDLRMLGIEQPQQLVGRDAWDMYAQLCVLTRQQHDPCVIDVFLSLTDFIQGGQPQPWWYYTAQRKAQLRSAKNRGGAPIAGA</sequence>
<dbReference type="Pfam" id="PF11731">
    <property type="entry name" value="Cdd1"/>
    <property type="match status" value="1"/>
</dbReference>
<proteinExistence type="predicted"/>
<comment type="caution">
    <text evidence="1">The sequence shown here is derived from an EMBL/GenBank/DDBJ whole genome shotgun (WGS) entry which is preliminary data.</text>
</comment>
<organism evidence="1 2">
    <name type="scientific">Thermomonas beijingensis</name>
    <dbReference type="NCBI Taxonomy" id="2872701"/>
    <lineage>
        <taxon>Bacteria</taxon>
        <taxon>Pseudomonadati</taxon>
        <taxon>Pseudomonadota</taxon>
        <taxon>Gammaproteobacteria</taxon>
        <taxon>Lysobacterales</taxon>
        <taxon>Lysobacteraceae</taxon>
        <taxon>Thermomonas</taxon>
    </lineage>
</organism>
<dbReference type="Proteomes" id="UP001430290">
    <property type="component" value="Unassembled WGS sequence"/>
</dbReference>
<reference evidence="1" key="1">
    <citation type="submission" date="2021-09" db="EMBL/GenBank/DDBJ databases">
        <authorList>
            <person name="Wu T."/>
            <person name="Guo S.Z."/>
        </authorList>
    </citation>
    <scope>NUCLEOTIDE SEQUENCE</scope>
    <source>
        <strain evidence="1">RSS-23</strain>
    </source>
</reference>
<keyword evidence="2" id="KW-1185">Reference proteome</keyword>
<dbReference type="EMBL" id="JAIQDJ010000001">
    <property type="protein sequence ID" value="MBZ4184753.1"/>
    <property type="molecule type" value="Genomic_DNA"/>
</dbReference>
<evidence type="ECO:0000313" key="2">
    <source>
        <dbReference type="Proteomes" id="UP001430290"/>
    </source>
</evidence>
<dbReference type="RefSeq" id="WP_223625313.1">
    <property type="nucleotide sequence ID" value="NZ_JAIQDJ010000001.1"/>
</dbReference>
<name>A0ABS7TA70_9GAMM</name>
<protein>
    <submittedName>
        <fullName evidence="1">Helix-hairpin-helix domain-containing protein</fullName>
    </submittedName>
</protein>
<accession>A0ABS7TA70</accession>
<evidence type="ECO:0000313" key="1">
    <source>
        <dbReference type="EMBL" id="MBZ4184753.1"/>
    </source>
</evidence>
<dbReference type="Gene3D" id="1.10.150.20">
    <property type="entry name" value="5' to 3' exonuclease, C-terminal subdomain"/>
    <property type="match status" value="1"/>
</dbReference>
<gene>
    <name evidence="1" type="ORF">K7B09_00230</name>
</gene>
<dbReference type="InterPro" id="IPR021725">
    <property type="entry name" value="Cdd1"/>
</dbReference>